<evidence type="ECO:0000313" key="2">
    <source>
        <dbReference type="Proteomes" id="UP000318199"/>
    </source>
</evidence>
<dbReference type="Proteomes" id="UP000318199">
    <property type="component" value="Unassembled WGS sequence"/>
</dbReference>
<proteinExistence type="predicted"/>
<dbReference type="RefSeq" id="WP_145895419.1">
    <property type="nucleotide sequence ID" value="NZ_VOBQ01000019.1"/>
</dbReference>
<dbReference type="OrthoDB" id="8685853at2"/>
<sequence length="121" mass="13522">MSDLAQTRRRNLVHLHKEFMQGMLAGGAPPKGLEMAFAQQLQISASMLSQIKSSRPIGDKLARQVETHTGRPPGWLDLEHEEAAAADEREEAFLAAARHAWRNANAKAKRELLRDMKARAQ</sequence>
<accession>A0A562ZJZ1</accession>
<reference evidence="1 2" key="1">
    <citation type="submission" date="2019-07" db="EMBL/GenBank/DDBJ databases">
        <title>Caenimonas sedimenti sp. nov., isolated from activated sludge.</title>
        <authorList>
            <person name="Xu J."/>
        </authorList>
    </citation>
    <scope>NUCLEOTIDE SEQUENCE [LARGE SCALE GENOMIC DNA]</scope>
    <source>
        <strain evidence="1 2">HX-9-20</strain>
    </source>
</reference>
<evidence type="ECO:0000313" key="1">
    <source>
        <dbReference type="EMBL" id="TWO68504.1"/>
    </source>
</evidence>
<comment type="caution">
    <text evidence="1">The sequence shown here is derived from an EMBL/GenBank/DDBJ whole genome shotgun (WGS) entry which is preliminary data.</text>
</comment>
<name>A0A562ZJZ1_9BURK</name>
<gene>
    <name evidence="1" type="ORF">FN976_23010</name>
</gene>
<organism evidence="1 2">
    <name type="scientific">Caenimonas sedimenti</name>
    <dbReference type="NCBI Taxonomy" id="2596921"/>
    <lineage>
        <taxon>Bacteria</taxon>
        <taxon>Pseudomonadati</taxon>
        <taxon>Pseudomonadota</taxon>
        <taxon>Betaproteobacteria</taxon>
        <taxon>Burkholderiales</taxon>
        <taxon>Comamonadaceae</taxon>
        <taxon>Caenimonas</taxon>
    </lineage>
</organism>
<dbReference type="AlphaFoldDB" id="A0A562ZJZ1"/>
<protein>
    <submittedName>
        <fullName evidence="1">Uncharacterized protein</fullName>
    </submittedName>
</protein>
<dbReference type="EMBL" id="VOBQ01000019">
    <property type="protein sequence ID" value="TWO68504.1"/>
    <property type="molecule type" value="Genomic_DNA"/>
</dbReference>
<keyword evidence="2" id="KW-1185">Reference proteome</keyword>